<dbReference type="GO" id="GO:0005634">
    <property type="term" value="C:nucleus"/>
    <property type="evidence" value="ECO:0007669"/>
    <property type="project" value="UniProtKB-SubCell"/>
</dbReference>
<dbReference type="PaxDb" id="3827-XP_004503803.1"/>
<accession>A0A1S2YG19</accession>
<dbReference type="SMART" id="SM01019">
    <property type="entry name" value="B3"/>
    <property type="match status" value="1"/>
</dbReference>
<dbReference type="Pfam" id="PF02362">
    <property type="entry name" value="B3"/>
    <property type="match status" value="1"/>
</dbReference>
<dbReference type="InterPro" id="IPR003340">
    <property type="entry name" value="B3_DNA-bd"/>
</dbReference>
<evidence type="ECO:0000256" key="4">
    <source>
        <dbReference type="ARBA" id="ARBA00023015"/>
    </source>
</evidence>
<evidence type="ECO:0000256" key="7">
    <source>
        <dbReference type="ARBA" id="ARBA00023242"/>
    </source>
</evidence>
<organism evidence="13 14">
    <name type="scientific">Cicer arietinum</name>
    <name type="common">Chickpea</name>
    <name type="synonym">Garbanzo</name>
    <dbReference type="NCBI Taxonomy" id="3827"/>
    <lineage>
        <taxon>Eukaryota</taxon>
        <taxon>Viridiplantae</taxon>
        <taxon>Streptophyta</taxon>
        <taxon>Embryophyta</taxon>
        <taxon>Tracheophyta</taxon>
        <taxon>Spermatophyta</taxon>
        <taxon>Magnoliopsida</taxon>
        <taxon>eudicotyledons</taxon>
        <taxon>Gunneridae</taxon>
        <taxon>Pentapetalae</taxon>
        <taxon>rosids</taxon>
        <taxon>fabids</taxon>
        <taxon>Fabales</taxon>
        <taxon>Fabaceae</taxon>
        <taxon>Papilionoideae</taxon>
        <taxon>50 kb inversion clade</taxon>
        <taxon>NPAAA clade</taxon>
        <taxon>Hologalegina</taxon>
        <taxon>IRL clade</taxon>
        <taxon>Cicereae</taxon>
        <taxon>Cicer</taxon>
    </lineage>
</organism>
<comment type="subcellular location">
    <subcellularLocation>
        <location evidence="1 9">Nucleus</location>
    </subcellularLocation>
</comment>
<reference evidence="14" key="2">
    <citation type="submission" date="2025-08" db="UniProtKB">
        <authorList>
            <consortium name="RefSeq"/>
        </authorList>
    </citation>
    <scope>IDENTIFICATION</scope>
    <source>
        <tissue evidence="14">Etiolated seedlings</tissue>
    </source>
</reference>
<evidence type="ECO:0000256" key="3">
    <source>
        <dbReference type="ARBA" id="ARBA00011726"/>
    </source>
</evidence>
<feature type="region of interest" description="Disordered" evidence="10">
    <location>
        <begin position="833"/>
        <end position="867"/>
    </location>
</feature>
<dbReference type="InterPro" id="IPR044835">
    <property type="entry name" value="ARF_plant"/>
</dbReference>
<dbReference type="Proteomes" id="UP000087171">
    <property type="component" value="Chromosome Ca6"/>
</dbReference>
<dbReference type="Pfam" id="PF02309">
    <property type="entry name" value="AUX_IAA"/>
    <property type="match status" value="1"/>
</dbReference>
<dbReference type="InterPro" id="IPR010525">
    <property type="entry name" value="ARF_dom"/>
</dbReference>
<keyword evidence="8 9" id="KW-0927">Auxin signaling pathway</keyword>
<dbReference type="Gene3D" id="2.30.30.1040">
    <property type="match status" value="1"/>
</dbReference>
<feature type="region of interest" description="Disordered" evidence="10">
    <location>
        <begin position="400"/>
        <end position="448"/>
    </location>
</feature>
<feature type="compositionally biased region" description="Low complexity" evidence="10">
    <location>
        <begin position="416"/>
        <end position="427"/>
    </location>
</feature>
<dbReference type="InterPro" id="IPR033389">
    <property type="entry name" value="AUX/IAA_dom"/>
</dbReference>
<dbReference type="RefSeq" id="XP_004503803.1">
    <property type="nucleotide sequence ID" value="XM_004503746.3"/>
</dbReference>
<dbReference type="eggNOG" id="ENOG502QRXI">
    <property type="taxonomic scope" value="Eukaryota"/>
</dbReference>
<evidence type="ECO:0000256" key="6">
    <source>
        <dbReference type="ARBA" id="ARBA00023163"/>
    </source>
</evidence>
<evidence type="ECO:0000256" key="9">
    <source>
        <dbReference type="RuleBase" id="RU004561"/>
    </source>
</evidence>
<proteinExistence type="inferred from homology"/>
<evidence type="ECO:0000256" key="10">
    <source>
        <dbReference type="SAM" id="MobiDB-lite"/>
    </source>
</evidence>
<feature type="domain" description="PB1" evidence="12">
    <location>
        <begin position="744"/>
        <end position="826"/>
    </location>
</feature>
<dbReference type="CDD" id="cd10017">
    <property type="entry name" value="B3_DNA"/>
    <property type="match status" value="1"/>
</dbReference>
<dbReference type="Pfam" id="PF06507">
    <property type="entry name" value="ARF_AD"/>
    <property type="match status" value="1"/>
</dbReference>
<dbReference type="InterPro" id="IPR053793">
    <property type="entry name" value="PB1-like"/>
</dbReference>
<dbReference type="FunFam" id="2.40.330.10:FF:000001">
    <property type="entry name" value="Auxin response factor"/>
    <property type="match status" value="1"/>
</dbReference>
<feature type="compositionally biased region" description="Polar residues" evidence="10">
    <location>
        <begin position="847"/>
        <end position="867"/>
    </location>
</feature>
<keyword evidence="4 9" id="KW-0805">Transcription regulation</keyword>
<dbReference type="GeneID" id="101498188"/>
<dbReference type="PANTHER" id="PTHR31384:SF79">
    <property type="entry name" value="AUXIN RESPONSE FACTOR 2"/>
    <property type="match status" value="1"/>
</dbReference>
<dbReference type="PANTHER" id="PTHR31384">
    <property type="entry name" value="AUXIN RESPONSE FACTOR 4-RELATED"/>
    <property type="match status" value="1"/>
</dbReference>
<comment type="similarity">
    <text evidence="2 9">Belongs to the ARF family.</text>
</comment>
<evidence type="ECO:0000259" key="11">
    <source>
        <dbReference type="PROSITE" id="PS50863"/>
    </source>
</evidence>
<keyword evidence="5 9" id="KW-0238">DNA-binding</keyword>
<evidence type="ECO:0000256" key="1">
    <source>
        <dbReference type="ARBA" id="ARBA00004123"/>
    </source>
</evidence>
<dbReference type="GO" id="GO:0009734">
    <property type="term" value="P:auxin-activated signaling pathway"/>
    <property type="evidence" value="ECO:0007669"/>
    <property type="project" value="UniProtKB-KW"/>
</dbReference>
<evidence type="ECO:0000256" key="2">
    <source>
        <dbReference type="ARBA" id="ARBA00007853"/>
    </source>
</evidence>
<name>A0A1S2YG19_CICAR</name>
<dbReference type="OrthoDB" id="1912783at2759"/>
<evidence type="ECO:0000256" key="5">
    <source>
        <dbReference type="ARBA" id="ARBA00023125"/>
    </source>
</evidence>
<dbReference type="SUPFAM" id="SSF101936">
    <property type="entry name" value="DNA-binding pseudobarrel domain"/>
    <property type="match status" value="1"/>
</dbReference>
<dbReference type="Gene3D" id="2.40.330.10">
    <property type="entry name" value="DNA-binding pseudobarrel domain"/>
    <property type="match status" value="1"/>
</dbReference>
<dbReference type="PROSITE" id="PS51745">
    <property type="entry name" value="PB1"/>
    <property type="match status" value="1"/>
</dbReference>
<comment type="function">
    <text evidence="9">Auxin response factors (ARFs) are transcriptional factors that bind specifically to the DNA sequence 5'-TGTCTC-3' found in the auxin-responsive promoter elements (AuxREs).</text>
</comment>
<dbReference type="AlphaFoldDB" id="A0A1S2YG19"/>
<keyword evidence="13" id="KW-1185">Reference proteome</keyword>
<dbReference type="Gene3D" id="3.10.20.90">
    <property type="entry name" value="Phosphatidylinositol 3-kinase Catalytic Subunit, Chain A, domain 1"/>
    <property type="match status" value="1"/>
</dbReference>
<feature type="region of interest" description="Disordered" evidence="10">
    <location>
        <begin position="1"/>
        <end position="54"/>
    </location>
</feature>
<dbReference type="KEGG" id="cam:101498188"/>
<protein>
    <recommendedName>
        <fullName evidence="9">Auxin response factor</fullName>
    </recommendedName>
</protein>
<dbReference type="GO" id="GO:0006355">
    <property type="term" value="P:regulation of DNA-templated transcription"/>
    <property type="evidence" value="ECO:0007669"/>
    <property type="project" value="InterPro"/>
</dbReference>
<dbReference type="FunFam" id="2.30.30.1040:FF:000001">
    <property type="entry name" value="Auxin response factor"/>
    <property type="match status" value="1"/>
</dbReference>
<dbReference type="InterPro" id="IPR015300">
    <property type="entry name" value="DNA-bd_pseudobarrel_sf"/>
</dbReference>
<gene>
    <name evidence="14" type="primary">ARF14</name>
</gene>
<evidence type="ECO:0000313" key="13">
    <source>
        <dbReference type="Proteomes" id="UP000087171"/>
    </source>
</evidence>
<evidence type="ECO:0000313" key="14">
    <source>
        <dbReference type="RefSeq" id="XP_004503803.1"/>
    </source>
</evidence>
<dbReference type="STRING" id="3827.A0A1S2YG19"/>
<dbReference type="FunFam" id="3.10.20.90:FF:000047">
    <property type="entry name" value="Auxin response factor"/>
    <property type="match status" value="1"/>
</dbReference>
<comment type="subunit">
    <text evidence="3 9">Homodimers and heterodimers.</text>
</comment>
<sequence>MFGMRDLEEERERRENMATSEVTMKGNCVNGKGETNDAVGDGQQNGSSSTSSGREAEAALYRELWHACAGPLVTVPREGELVFYFPQGHIEQVEASTNQVAEQHMPVYDLRPKILCRVINVMLKAEPDTDEVFAQVTLVPEPNQDENAVEKEPPPAPPPRFHVHSFCKTLTASDTSTHGGFSVLRRHADECLPPLDMSKQPPTQELVAKDLHGNDWRFRHIFRGQPRRHLLQSGWSVFVSSKRLVAGDAFIFLRGENGELRVGVRRAMRQQGNVPSSVISSHSMHLGVLATAWHAVLTGTMFTVYYKPRTSPAEFIVPYDQYMESLKNNYTIGMRFKMRFEGEEAPEQRFTGTIVGIEDSDSKRWPKSKWRCLKVRWDETSNIPRPERVSPWKIEPALAPPALNPLPMPRPKRPRSNVVPSSPDSSVLTREASSKVSMDPLPASGFPRVLQGQESSTLRGNLADSHESYAEKSVVWPPAADDEKIDAVSTSRRYGSENWMSVSRQEPTYSDLLSGFGAVRGDNSSQPLFVDQSGHVANLGRKSMLDRDGKHNVFSQWPVMPPGLSLNFLHSNTKGSPQGIPGNMRYSAFGDYSVLQGHKVESPHGNFLMPPPPPTQYDSPHLRELSHDSPHLRELSQKQISAKTGEVAKPKDSVCKLFGFSLLSSLNTPDPSIPQRNVTSESVSHMHLASQQHQTFENDQKCEHSKSSKPADNVVVVDDQGKLLQTSQPQVKDVQLKPYNASARSCTKVHKKGIALGRSVDLTKFTDYDELIAELDQLFEFGGELISPQKEWLVVYTDNEDDMMLVGDDPWQEFCSMVRKIYIYPKEEIQKMSPGTLSSKNEENHSASEGTDAQETKCQPNQSTSDA</sequence>
<feature type="compositionally biased region" description="Basic and acidic residues" evidence="10">
    <location>
        <begin position="1"/>
        <end position="16"/>
    </location>
</feature>
<evidence type="ECO:0000256" key="8">
    <source>
        <dbReference type="ARBA" id="ARBA00023294"/>
    </source>
</evidence>
<feature type="domain" description="TF-B3" evidence="11">
    <location>
        <begin position="166"/>
        <end position="268"/>
    </location>
</feature>
<reference evidence="13" key="1">
    <citation type="journal article" date="2013" name="Nat. Biotechnol.">
        <title>Draft genome sequence of chickpea (Cicer arietinum) provides a resource for trait improvement.</title>
        <authorList>
            <person name="Varshney R.K."/>
            <person name="Song C."/>
            <person name="Saxena R.K."/>
            <person name="Azam S."/>
            <person name="Yu S."/>
            <person name="Sharpe A.G."/>
            <person name="Cannon S."/>
            <person name="Baek J."/>
            <person name="Rosen B.D."/>
            <person name="Tar'an B."/>
            <person name="Millan T."/>
            <person name="Zhang X."/>
            <person name="Ramsay L.D."/>
            <person name="Iwata A."/>
            <person name="Wang Y."/>
            <person name="Nelson W."/>
            <person name="Farmer A.D."/>
            <person name="Gaur P.M."/>
            <person name="Soderlund C."/>
            <person name="Penmetsa R.V."/>
            <person name="Xu C."/>
            <person name="Bharti A.K."/>
            <person name="He W."/>
            <person name="Winter P."/>
            <person name="Zhao S."/>
            <person name="Hane J.K."/>
            <person name="Carrasquilla-Garcia N."/>
            <person name="Condie J.A."/>
            <person name="Upadhyaya H.D."/>
            <person name="Luo M.C."/>
            <person name="Thudi M."/>
            <person name="Gowda C.L."/>
            <person name="Singh N.P."/>
            <person name="Lichtenzveig J."/>
            <person name="Gali K.K."/>
            <person name="Rubio J."/>
            <person name="Nadarajan N."/>
            <person name="Dolezel J."/>
            <person name="Bansal K.C."/>
            <person name="Xu X."/>
            <person name="Edwards D."/>
            <person name="Zhang G."/>
            <person name="Kahl G."/>
            <person name="Gil J."/>
            <person name="Singh K.B."/>
            <person name="Datta S.K."/>
            <person name="Jackson S.A."/>
            <person name="Wang J."/>
            <person name="Cook D.R."/>
        </authorList>
    </citation>
    <scope>NUCLEOTIDE SEQUENCE [LARGE SCALE GENOMIC DNA]</scope>
    <source>
        <strain evidence="13">cv. CDC Frontier</strain>
    </source>
</reference>
<dbReference type="GO" id="GO:0003677">
    <property type="term" value="F:DNA binding"/>
    <property type="evidence" value="ECO:0007669"/>
    <property type="project" value="UniProtKB-KW"/>
</dbReference>
<feature type="compositionally biased region" description="Pro residues" evidence="10">
    <location>
        <begin position="400"/>
        <end position="409"/>
    </location>
</feature>
<dbReference type="SUPFAM" id="SSF54277">
    <property type="entry name" value="CAD &amp; PB1 domains"/>
    <property type="match status" value="1"/>
</dbReference>
<keyword evidence="7 9" id="KW-0539">Nucleus</keyword>
<dbReference type="PROSITE" id="PS50863">
    <property type="entry name" value="B3"/>
    <property type="match status" value="1"/>
</dbReference>
<keyword evidence="6 9" id="KW-0804">Transcription</keyword>
<evidence type="ECO:0000259" key="12">
    <source>
        <dbReference type="PROSITE" id="PS51745"/>
    </source>
</evidence>